<dbReference type="PROSITE" id="PS51645">
    <property type="entry name" value="PHR_CRY_ALPHA_BETA"/>
    <property type="match status" value="1"/>
</dbReference>
<dbReference type="InterPro" id="IPR036155">
    <property type="entry name" value="Crypto/Photolyase_N_sf"/>
</dbReference>
<comment type="cofactor">
    <cofactor evidence="1">
        <name>(6R)-5,10-methylene-5,6,7,8-tetrahydrofolate</name>
        <dbReference type="ChEBI" id="CHEBI:15636"/>
    </cofactor>
</comment>
<dbReference type="InterPro" id="IPR005101">
    <property type="entry name" value="Cryptochr/Photolyase_FAD-bd"/>
</dbReference>
<feature type="binding site" evidence="5">
    <location>
        <position position="216"/>
    </location>
    <ligand>
        <name>FAD</name>
        <dbReference type="ChEBI" id="CHEBI:57692"/>
    </ligand>
</feature>
<dbReference type="InterPro" id="IPR014729">
    <property type="entry name" value="Rossmann-like_a/b/a_fold"/>
</dbReference>
<dbReference type="Gene3D" id="1.25.40.80">
    <property type="match status" value="1"/>
</dbReference>
<evidence type="ECO:0000256" key="6">
    <source>
        <dbReference type="RuleBase" id="RU004182"/>
    </source>
</evidence>
<keyword evidence="3 5" id="KW-0274">FAD</keyword>
<dbReference type="Gene3D" id="3.40.50.620">
    <property type="entry name" value="HUPs"/>
    <property type="match status" value="1"/>
</dbReference>
<keyword evidence="4 6" id="KW-0157">Chromophore</keyword>
<evidence type="ECO:0000259" key="7">
    <source>
        <dbReference type="PROSITE" id="PS51645"/>
    </source>
</evidence>
<keyword evidence="2 5" id="KW-0285">Flavoprotein</keyword>
<gene>
    <name evidence="8" type="ORF">HMPREF1051_0275</name>
</gene>
<dbReference type="GO" id="GO:0006139">
    <property type="term" value="P:nucleobase-containing compound metabolic process"/>
    <property type="evidence" value="ECO:0007669"/>
    <property type="project" value="UniProtKB-ARBA"/>
</dbReference>
<dbReference type="Pfam" id="PF00875">
    <property type="entry name" value="DNA_photolyase"/>
    <property type="match status" value="1"/>
</dbReference>
<dbReference type="SUPFAM" id="SSF52425">
    <property type="entry name" value="Cryptochrome/photolyase, N-terminal domain"/>
    <property type="match status" value="1"/>
</dbReference>
<comment type="cofactor">
    <cofactor evidence="5">
        <name>FAD</name>
        <dbReference type="ChEBI" id="CHEBI:57692"/>
    </cofactor>
    <text evidence="5">Binds 1 FAD per subunit.</text>
</comment>
<feature type="binding site" evidence="5">
    <location>
        <begin position="228"/>
        <end position="232"/>
    </location>
    <ligand>
        <name>FAD</name>
        <dbReference type="ChEBI" id="CHEBI:57692"/>
    </ligand>
</feature>
<dbReference type="Pfam" id="PF03441">
    <property type="entry name" value="FAD_binding_7"/>
    <property type="match status" value="1"/>
</dbReference>
<dbReference type="InterPro" id="IPR002081">
    <property type="entry name" value="Cryptochrome/DNA_photolyase_1"/>
</dbReference>
<dbReference type="Gene3D" id="1.10.579.10">
    <property type="entry name" value="DNA Cyclobutane Dipyrimidine Photolyase, subunit A, domain 3"/>
    <property type="match status" value="1"/>
</dbReference>
<feature type="domain" description="Photolyase/cryptochrome alpha/beta" evidence="7">
    <location>
        <begin position="3"/>
        <end position="127"/>
    </location>
</feature>
<dbReference type="InterPro" id="IPR018394">
    <property type="entry name" value="DNA_photolyase_1_CS_C"/>
</dbReference>
<protein>
    <submittedName>
        <fullName evidence="8">FAD binding domain of DNA photolyase</fullName>
    </submittedName>
</protein>
<dbReference type="GO" id="GO:0071949">
    <property type="term" value="F:FAD binding"/>
    <property type="evidence" value="ECO:0007669"/>
    <property type="project" value="TreeGrafter"/>
</dbReference>
<dbReference type="GO" id="GO:0003677">
    <property type="term" value="F:DNA binding"/>
    <property type="evidence" value="ECO:0007669"/>
    <property type="project" value="TreeGrafter"/>
</dbReference>
<comment type="caution">
    <text evidence="8">The sequence shown here is derived from an EMBL/GenBank/DDBJ whole genome shotgun (WGS) entry which is preliminary data.</text>
</comment>
<dbReference type="GO" id="GO:0003904">
    <property type="term" value="F:deoxyribodipyrimidine photo-lyase activity"/>
    <property type="evidence" value="ECO:0007669"/>
    <property type="project" value="TreeGrafter"/>
</dbReference>
<evidence type="ECO:0000256" key="2">
    <source>
        <dbReference type="ARBA" id="ARBA00022630"/>
    </source>
</evidence>
<dbReference type="GO" id="GO:0006950">
    <property type="term" value="P:response to stress"/>
    <property type="evidence" value="ECO:0007669"/>
    <property type="project" value="UniProtKB-ARBA"/>
</dbReference>
<comment type="similarity">
    <text evidence="6">Belongs to the DNA photolyase family.</text>
</comment>
<dbReference type="PANTHER" id="PTHR11455">
    <property type="entry name" value="CRYPTOCHROME"/>
    <property type="match status" value="1"/>
</dbReference>
<evidence type="ECO:0000313" key="9">
    <source>
        <dbReference type="Proteomes" id="UP000004473"/>
    </source>
</evidence>
<keyword evidence="8" id="KW-0456">Lyase</keyword>
<dbReference type="SUPFAM" id="SSF48173">
    <property type="entry name" value="Cryptochrome/photolyase FAD-binding domain"/>
    <property type="match status" value="1"/>
</dbReference>
<dbReference type="PANTHER" id="PTHR11455:SF9">
    <property type="entry name" value="CRYPTOCHROME CIRCADIAN CLOCK 5 ISOFORM X1"/>
    <property type="match status" value="1"/>
</dbReference>
<accession>I2NT12</accession>
<dbReference type="PATRIC" id="fig|1095748.3.peg.1232"/>
<reference evidence="8 9" key="1">
    <citation type="submission" date="2012-04" db="EMBL/GenBank/DDBJ databases">
        <authorList>
            <person name="Harkins D.M."/>
            <person name="Madupu R."/>
            <person name="Durkin A.S."/>
            <person name="Torralba M."/>
            <person name="Methe B."/>
            <person name="Sutton G.G."/>
            <person name="Nelson K.E."/>
        </authorList>
    </citation>
    <scope>NUCLEOTIDE SEQUENCE [LARGE SCALE GENOMIC DNA]</scope>
    <source>
        <strain evidence="8 9">VK64</strain>
    </source>
</reference>
<evidence type="ECO:0000256" key="4">
    <source>
        <dbReference type="ARBA" id="ARBA00022991"/>
    </source>
</evidence>
<feature type="binding site" evidence="5">
    <location>
        <position position="257"/>
    </location>
    <ligand>
        <name>FAD</name>
        <dbReference type="ChEBI" id="CHEBI:57692"/>
    </ligand>
</feature>
<dbReference type="RefSeq" id="WP_003765559.1">
    <property type="nucleotide sequence ID" value="NZ_AJMT01000090.1"/>
</dbReference>
<feature type="binding site" evidence="5">
    <location>
        <begin position="352"/>
        <end position="354"/>
    </location>
    <ligand>
        <name>FAD</name>
        <dbReference type="ChEBI" id="CHEBI:57692"/>
    </ligand>
</feature>
<dbReference type="PROSITE" id="PS00394">
    <property type="entry name" value="DNA_PHOTOLYASES_1_1"/>
    <property type="match status" value="1"/>
</dbReference>
<dbReference type="EMBL" id="AJMT01000090">
    <property type="protein sequence ID" value="EIG28973.1"/>
    <property type="molecule type" value="Genomic_DNA"/>
</dbReference>
<dbReference type="PRINTS" id="PR00147">
    <property type="entry name" value="DNAPHOTLYASE"/>
</dbReference>
<dbReference type="InterPro" id="IPR036134">
    <property type="entry name" value="Crypto/Photolyase_FAD-like_sf"/>
</dbReference>
<evidence type="ECO:0000256" key="5">
    <source>
        <dbReference type="PIRSR" id="PIRSR602081-1"/>
    </source>
</evidence>
<dbReference type="AlphaFoldDB" id="I2NT12"/>
<evidence type="ECO:0000256" key="1">
    <source>
        <dbReference type="ARBA" id="ARBA00001932"/>
    </source>
</evidence>
<sequence length="427" mass="47903">MQAHTLVWFRRNLRIRDNAALSAAVKRGLPVAGVWVARRSSEIPNPRQDWFHYQAAAALHRSLAAHGVALYVVNRVEELPALATRLNVQTVIADEAYTSSEIGQDNRIWRILDEQGVAFERVNDRAIFAKAEIMGSHGAPYTDFPHYKEAWLALFRQRFGGRDAGGGRAEIFQTTSVEMPSFPAWNGQQDMVSAQRGGEDEADKKWRQFEENIGFYPIMKDFPARKGTSRLSAYLSAGCISPRVLATEAAGQGADAWLDNLIQRDFYQQLAYHRARIEPESAAESAPFSDDLTERWRQGETGFPLIDAAMRSLKLSGWLHPALRSLTAEFLCGVLHQPSEHGIVWFATQQTDFDPALNEGNWQTAARNAHRRSINIIQTARRLDPDGTFVRRHIPELAHLPVNLVHTPWLASSEIDAHGYPPPVVAP</sequence>
<dbReference type="Proteomes" id="UP000004473">
    <property type="component" value="Unassembled WGS sequence"/>
</dbReference>
<name>I2NT12_NEISI</name>
<proteinExistence type="inferred from homology"/>
<dbReference type="InterPro" id="IPR006050">
    <property type="entry name" value="DNA_photolyase_N"/>
</dbReference>
<organism evidence="8 9">
    <name type="scientific">Neisseria sicca VK64</name>
    <dbReference type="NCBI Taxonomy" id="1095748"/>
    <lineage>
        <taxon>Bacteria</taxon>
        <taxon>Pseudomonadati</taxon>
        <taxon>Pseudomonadota</taxon>
        <taxon>Betaproteobacteria</taxon>
        <taxon>Neisseriales</taxon>
        <taxon>Neisseriaceae</taxon>
        <taxon>Neisseria</taxon>
    </lineage>
</organism>
<evidence type="ECO:0000256" key="3">
    <source>
        <dbReference type="ARBA" id="ARBA00022827"/>
    </source>
</evidence>
<evidence type="ECO:0000313" key="8">
    <source>
        <dbReference type="EMBL" id="EIG28973.1"/>
    </source>
</evidence>